<dbReference type="Proteomes" id="UP001596157">
    <property type="component" value="Unassembled WGS sequence"/>
</dbReference>
<protein>
    <submittedName>
        <fullName evidence="8">Precorrin-3B synthase</fullName>
    </submittedName>
</protein>
<keyword evidence="6" id="KW-0411">Iron-sulfur</keyword>
<dbReference type="EMBL" id="JBHSKF010000005">
    <property type="protein sequence ID" value="MFC5288190.1"/>
    <property type="molecule type" value="Genomic_DNA"/>
</dbReference>
<sequence length="372" mass="37043">MPQKNRRTGVDACPGALDVHQAADGGLARVRLPGGRVTSAQLRVLAAASAELGSGGLELTSRGNAQIRGLGADGPAELGARLASAGLLPSVSHEKVRNIMSSPLGPAGPARSLDAALCADPGLAALPGRFLFALDSGAGDVAWLGADVAALPVGGRVAVLLGGVDHGVRVAPGDAVAALVAAARAFLAVRDGQWRIAELGPRVASIAGGLGVSDARVPLGVPPARGPLGRLDGAVGAAVPLGRLDEAQLAVLASWPEVVITPWRGVVVPGGRLEALVEVGLVVDADAPGIGVTACTGRPGCAKSLADVRADALRVSRPGRPVHFAGCARRCGRPAGDVVDVVAVEGGYEVGGRVVPGDEAVGVAAAMRREHK</sequence>
<dbReference type="Pfam" id="PF03460">
    <property type="entry name" value="NIR_SIR_ferr"/>
    <property type="match status" value="1"/>
</dbReference>
<evidence type="ECO:0000256" key="4">
    <source>
        <dbReference type="ARBA" id="ARBA00023002"/>
    </source>
</evidence>
<dbReference type="SUPFAM" id="SSF56014">
    <property type="entry name" value="Nitrite and sulphite reductase 4Fe-4S domain-like"/>
    <property type="match status" value="1"/>
</dbReference>
<dbReference type="Gene3D" id="3.90.480.10">
    <property type="entry name" value="Sulfite Reductase Hemoprotein,Domain 2"/>
    <property type="match status" value="1"/>
</dbReference>
<keyword evidence="9" id="KW-1185">Reference proteome</keyword>
<dbReference type="InterPro" id="IPR045854">
    <property type="entry name" value="NO2/SO3_Rdtase_4Fe4S_sf"/>
</dbReference>
<comment type="caution">
    <text evidence="8">The sequence shown here is derived from an EMBL/GenBank/DDBJ whole genome shotgun (WGS) entry which is preliminary data.</text>
</comment>
<evidence type="ECO:0000256" key="6">
    <source>
        <dbReference type="ARBA" id="ARBA00023014"/>
    </source>
</evidence>
<proteinExistence type="predicted"/>
<keyword evidence="5" id="KW-0408">Iron</keyword>
<dbReference type="PANTHER" id="PTHR32439:SF9">
    <property type="entry name" value="BLR3264 PROTEIN"/>
    <property type="match status" value="1"/>
</dbReference>
<keyword evidence="1" id="KW-0004">4Fe-4S</keyword>
<keyword evidence="3" id="KW-0479">Metal-binding</keyword>
<feature type="domain" description="Nitrite/Sulfite reductase ferredoxin-like" evidence="7">
    <location>
        <begin position="23"/>
        <end position="74"/>
    </location>
</feature>
<evidence type="ECO:0000256" key="5">
    <source>
        <dbReference type="ARBA" id="ARBA00023004"/>
    </source>
</evidence>
<dbReference type="Gene3D" id="3.30.413.10">
    <property type="entry name" value="Sulfite Reductase Hemoprotein, domain 1"/>
    <property type="match status" value="1"/>
</dbReference>
<gene>
    <name evidence="8" type="ORF">ACFPM7_14110</name>
</gene>
<keyword evidence="4" id="KW-0560">Oxidoreductase</keyword>
<dbReference type="SUPFAM" id="SSF55124">
    <property type="entry name" value="Nitrite/Sulfite reductase N-terminal domain-like"/>
    <property type="match status" value="2"/>
</dbReference>
<dbReference type="RefSeq" id="WP_378247882.1">
    <property type="nucleotide sequence ID" value="NZ_JBHSKF010000005.1"/>
</dbReference>
<dbReference type="PANTHER" id="PTHR32439">
    <property type="entry name" value="FERREDOXIN--NITRITE REDUCTASE, CHLOROPLASTIC"/>
    <property type="match status" value="1"/>
</dbReference>
<evidence type="ECO:0000256" key="2">
    <source>
        <dbReference type="ARBA" id="ARBA00022617"/>
    </source>
</evidence>
<evidence type="ECO:0000313" key="8">
    <source>
        <dbReference type="EMBL" id="MFC5288190.1"/>
    </source>
</evidence>
<dbReference type="InterPro" id="IPR036136">
    <property type="entry name" value="Nit/Sulf_reduc_fer-like_dom_sf"/>
</dbReference>
<accession>A0ABW0EPD3</accession>
<dbReference type="InterPro" id="IPR051329">
    <property type="entry name" value="NIR_SIR_4Fe-4S"/>
</dbReference>
<evidence type="ECO:0000259" key="7">
    <source>
        <dbReference type="Pfam" id="PF03460"/>
    </source>
</evidence>
<keyword evidence="2" id="KW-0349">Heme</keyword>
<name>A0ABW0EPD3_9PSEU</name>
<dbReference type="InterPro" id="IPR005117">
    <property type="entry name" value="NiRdtase/SiRdtase_haem-b_fer"/>
</dbReference>
<organism evidence="8 9">
    <name type="scientific">Actinokineospora guangxiensis</name>
    <dbReference type="NCBI Taxonomy" id="1490288"/>
    <lineage>
        <taxon>Bacteria</taxon>
        <taxon>Bacillati</taxon>
        <taxon>Actinomycetota</taxon>
        <taxon>Actinomycetes</taxon>
        <taxon>Pseudonocardiales</taxon>
        <taxon>Pseudonocardiaceae</taxon>
        <taxon>Actinokineospora</taxon>
    </lineage>
</organism>
<evidence type="ECO:0000256" key="3">
    <source>
        <dbReference type="ARBA" id="ARBA00022723"/>
    </source>
</evidence>
<evidence type="ECO:0000256" key="1">
    <source>
        <dbReference type="ARBA" id="ARBA00022485"/>
    </source>
</evidence>
<reference evidence="9" key="1">
    <citation type="journal article" date="2019" name="Int. J. Syst. Evol. Microbiol.">
        <title>The Global Catalogue of Microorganisms (GCM) 10K type strain sequencing project: providing services to taxonomists for standard genome sequencing and annotation.</title>
        <authorList>
            <consortium name="The Broad Institute Genomics Platform"/>
            <consortium name="The Broad Institute Genome Sequencing Center for Infectious Disease"/>
            <person name="Wu L."/>
            <person name="Ma J."/>
        </authorList>
    </citation>
    <scope>NUCLEOTIDE SEQUENCE [LARGE SCALE GENOMIC DNA]</scope>
    <source>
        <strain evidence="9">CCUG 59778</strain>
    </source>
</reference>
<evidence type="ECO:0000313" key="9">
    <source>
        <dbReference type="Proteomes" id="UP001596157"/>
    </source>
</evidence>